<evidence type="ECO:0000313" key="2">
    <source>
        <dbReference type="EMBL" id="ATF10296.1"/>
    </source>
</evidence>
<gene>
    <name evidence="2" type="ORF">BTN50_1876</name>
</gene>
<keyword evidence="1" id="KW-0812">Transmembrane</keyword>
<accession>A0A291BBC2</accession>
<proteinExistence type="predicted"/>
<keyword evidence="3" id="KW-1185">Reference proteome</keyword>
<keyword evidence="1" id="KW-0472">Membrane</keyword>
<dbReference type="AlphaFoldDB" id="A0A291BBC2"/>
<feature type="transmembrane region" description="Helical" evidence="1">
    <location>
        <begin position="6"/>
        <end position="22"/>
    </location>
</feature>
<evidence type="ECO:0000313" key="3">
    <source>
        <dbReference type="Proteomes" id="UP000218160"/>
    </source>
</evidence>
<organism evidence="2 3">
    <name type="scientific">Candidatus Enterovibrio altilux</name>
    <dbReference type="NCBI Taxonomy" id="1927128"/>
    <lineage>
        <taxon>Bacteria</taxon>
        <taxon>Pseudomonadati</taxon>
        <taxon>Pseudomonadota</taxon>
        <taxon>Gammaproteobacteria</taxon>
        <taxon>Vibrionales</taxon>
        <taxon>Vibrionaceae</taxon>
        <taxon>Enterovibrio</taxon>
    </lineage>
</organism>
<evidence type="ECO:0000256" key="1">
    <source>
        <dbReference type="SAM" id="Phobius"/>
    </source>
</evidence>
<sequence length="42" mass="4762">MYKIPISAMVIIITTTLNIIFTSRQNGLKVPSCPQWVPILFL</sequence>
<dbReference type="EMBL" id="CP020663">
    <property type="protein sequence ID" value="ATF10296.1"/>
    <property type="molecule type" value="Genomic_DNA"/>
</dbReference>
<protein>
    <submittedName>
        <fullName evidence="2">Uncharacterized protein</fullName>
    </submittedName>
</protein>
<reference evidence="3" key="1">
    <citation type="submission" date="2017-04" db="EMBL/GenBank/DDBJ databases">
        <title>Genome evolution of the luminous symbionts of deep sea anglerfish.</title>
        <authorList>
            <person name="Hendry T.A."/>
        </authorList>
    </citation>
    <scope>NUCLEOTIDE SEQUENCE [LARGE SCALE GENOMIC DNA]</scope>
</reference>
<keyword evidence="1" id="KW-1133">Transmembrane helix</keyword>
<dbReference type="KEGG" id="elux:BTN50_1876"/>
<dbReference type="Proteomes" id="UP000218160">
    <property type="component" value="Chromosome 2"/>
</dbReference>
<name>A0A291BBC2_9GAMM</name>